<name>A0ABX4YEY3_9LEPT</name>
<dbReference type="SUPFAM" id="SSF55961">
    <property type="entry name" value="Bet v1-like"/>
    <property type="match status" value="1"/>
</dbReference>
<dbReference type="RefSeq" id="WP_010411101.1">
    <property type="nucleotide sequence ID" value="NZ_MCRM02000022.1"/>
</dbReference>
<proteinExistence type="inferred from homology"/>
<evidence type="ECO:0000256" key="1">
    <source>
        <dbReference type="ARBA" id="ARBA00006817"/>
    </source>
</evidence>
<dbReference type="Pfam" id="PF08327">
    <property type="entry name" value="AHSA1"/>
    <property type="match status" value="1"/>
</dbReference>
<protein>
    <submittedName>
        <fullName evidence="3">ATPase</fullName>
    </submittedName>
</protein>
<dbReference type="EMBL" id="MCRM02000022">
    <property type="protein sequence ID" value="PNV73582.1"/>
    <property type="molecule type" value="Genomic_DNA"/>
</dbReference>
<keyword evidence="4" id="KW-1185">Reference proteome</keyword>
<comment type="similarity">
    <text evidence="1">Belongs to the AHA1 family.</text>
</comment>
<evidence type="ECO:0000313" key="3">
    <source>
        <dbReference type="EMBL" id="PNV73582.1"/>
    </source>
</evidence>
<accession>A0ABX4YEY3</accession>
<dbReference type="Proteomes" id="UP000094669">
    <property type="component" value="Unassembled WGS sequence"/>
</dbReference>
<dbReference type="InterPro" id="IPR023393">
    <property type="entry name" value="START-like_dom_sf"/>
</dbReference>
<comment type="caution">
    <text evidence="3">The sequence shown here is derived from an EMBL/GenBank/DDBJ whole genome shotgun (WGS) entry which is preliminary data.</text>
</comment>
<feature type="domain" description="Activator of Hsp90 ATPase homologue 1/2-like C-terminal" evidence="2">
    <location>
        <begin position="26"/>
        <end position="167"/>
    </location>
</feature>
<dbReference type="InterPro" id="IPR013538">
    <property type="entry name" value="ASHA1/2-like_C"/>
</dbReference>
<evidence type="ECO:0000259" key="2">
    <source>
        <dbReference type="Pfam" id="PF08327"/>
    </source>
</evidence>
<sequence>MKADQKELKIELRGETEAVLTRYFSAPRKLVFDCHTKPELMRRWLIGPEGSVLETCEVDLKVGGKYLFVYVDSNENEFCVFGTFREVIVPEKVANTENYATDMSAFNPNAPEDPNATVESRTFTTKGDGTLMTHVCKFSSAEVRKMVLETGMVEGWAACCQELDKLLLELLQRTEDRGLKTED</sequence>
<gene>
    <name evidence="3" type="ORF">BES34_016865</name>
</gene>
<evidence type="ECO:0000313" key="4">
    <source>
        <dbReference type="Proteomes" id="UP000094669"/>
    </source>
</evidence>
<reference evidence="3" key="1">
    <citation type="submission" date="2018-01" db="EMBL/GenBank/DDBJ databases">
        <title>Genomic characterization of Leptospira inadai serogroup Lyme isolated from captured rat in Brazil and comparative analysis with human reference strain.</title>
        <authorList>
            <person name="Moreno L.Z."/>
            <person name="Loureiro A.P."/>
            <person name="Miraglia F."/>
            <person name="Kremer F.S."/>
            <person name="Eslabao M.R."/>
            <person name="Dellagostin O.A."/>
            <person name="Lilenbaum W."/>
            <person name="Moreno A.M."/>
        </authorList>
    </citation>
    <scope>NUCLEOTIDE SEQUENCE [LARGE SCALE GENOMIC DNA]</scope>
    <source>
        <strain evidence="3">M34/99</strain>
    </source>
</reference>
<dbReference type="Gene3D" id="3.30.530.20">
    <property type="match status" value="1"/>
</dbReference>
<organism evidence="3 4">
    <name type="scientific">Leptospira inadai serovar Lyme</name>
    <dbReference type="NCBI Taxonomy" id="293084"/>
    <lineage>
        <taxon>Bacteria</taxon>
        <taxon>Pseudomonadati</taxon>
        <taxon>Spirochaetota</taxon>
        <taxon>Spirochaetia</taxon>
        <taxon>Leptospirales</taxon>
        <taxon>Leptospiraceae</taxon>
        <taxon>Leptospira</taxon>
    </lineage>
</organism>